<dbReference type="PANTHER" id="PTHR42852">
    <property type="entry name" value="THIOL:DISULFIDE INTERCHANGE PROTEIN DSBE"/>
    <property type="match status" value="1"/>
</dbReference>
<evidence type="ECO:0000313" key="2">
    <source>
        <dbReference type="EMBL" id="VAV94512.1"/>
    </source>
</evidence>
<dbReference type="Gene3D" id="3.40.30.10">
    <property type="entry name" value="Glutaredoxin"/>
    <property type="match status" value="1"/>
</dbReference>
<evidence type="ECO:0000259" key="1">
    <source>
        <dbReference type="PROSITE" id="PS51352"/>
    </source>
</evidence>
<dbReference type="GO" id="GO:0016491">
    <property type="term" value="F:oxidoreductase activity"/>
    <property type="evidence" value="ECO:0007669"/>
    <property type="project" value="InterPro"/>
</dbReference>
<dbReference type="PANTHER" id="PTHR42852:SF13">
    <property type="entry name" value="PROTEIN DIPZ"/>
    <property type="match status" value="1"/>
</dbReference>
<dbReference type="InterPro" id="IPR013766">
    <property type="entry name" value="Thioredoxin_domain"/>
</dbReference>
<dbReference type="InterPro" id="IPR050553">
    <property type="entry name" value="Thioredoxin_ResA/DsbE_sf"/>
</dbReference>
<gene>
    <name evidence="2" type="ORF">MNBD_ALPHA08-938</name>
</gene>
<dbReference type="InterPro" id="IPR017937">
    <property type="entry name" value="Thioredoxin_CS"/>
</dbReference>
<accession>A0A3B0RSK5</accession>
<dbReference type="CDD" id="cd02966">
    <property type="entry name" value="TlpA_like_family"/>
    <property type="match status" value="1"/>
</dbReference>
<dbReference type="InterPro" id="IPR000866">
    <property type="entry name" value="AhpC/TSA"/>
</dbReference>
<dbReference type="Pfam" id="PF00578">
    <property type="entry name" value="AhpC-TSA"/>
    <property type="match status" value="1"/>
</dbReference>
<dbReference type="GO" id="GO:0016209">
    <property type="term" value="F:antioxidant activity"/>
    <property type="evidence" value="ECO:0007669"/>
    <property type="project" value="InterPro"/>
</dbReference>
<feature type="domain" description="Thioredoxin" evidence="1">
    <location>
        <begin position="77"/>
        <end position="219"/>
    </location>
</feature>
<dbReference type="EMBL" id="UOEC01000117">
    <property type="protein sequence ID" value="VAV94512.1"/>
    <property type="molecule type" value="Genomic_DNA"/>
</dbReference>
<protein>
    <submittedName>
        <fullName evidence="2">Thiol:disulfide oxidoreductase TlpA</fullName>
    </submittedName>
</protein>
<dbReference type="InterPro" id="IPR036249">
    <property type="entry name" value="Thioredoxin-like_sf"/>
</dbReference>
<dbReference type="SUPFAM" id="SSF52833">
    <property type="entry name" value="Thioredoxin-like"/>
    <property type="match status" value="1"/>
</dbReference>
<proteinExistence type="predicted"/>
<name>A0A3B0RSK5_9ZZZZ</name>
<sequence length="221" mass="23667">MTDDTTPKKSSARTGLILAGFAVLIAGAYAVYSINGNNSNIQDSKNAAEASTEGVAAAPEGLTKALATGALSAFLIHKTRRDIAELNFKDGEGNDLTLDNWKGRVVLVNLWATWCAPCRKEMPHFADLQKRFGGADFEVVAISVDRKGVEASGRFLVETKATDLNLYIDKTTKVLGKVRAVGLPTTILIDRQGKEVGRLLGPAVWNGPDAVRLIKTAIAEK</sequence>
<organism evidence="2">
    <name type="scientific">hydrothermal vent metagenome</name>
    <dbReference type="NCBI Taxonomy" id="652676"/>
    <lineage>
        <taxon>unclassified sequences</taxon>
        <taxon>metagenomes</taxon>
        <taxon>ecological metagenomes</taxon>
    </lineage>
</organism>
<dbReference type="PROSITE" id="PS51352">
    <property type="entry name" value="THIOREDOXIN_2"/>
    <property type="match status" value="1"/>
</dbReference>
<dbReference type="AlphaFoldDB" id="A0A3B0RSK5"/>
<dbReference type="PROSITE" id="PS00194">
    <property type="entry name" value="THIOREDOXIN_1"/>
    <property type="match status" value="1"/>
</dbReference>
<reference evidence="2" key="1">
    <citation type="submission" date="2018-06" db="EMBL/GenBank/DDBJ databases">
        <authorList>
            <person name="Zhirakovskaya E."/>
        </authorList>
    </citation>
    <scope>NUCLEOTIDE SEQUENCE</scope>
</reference>